<dbReference type="PANTHER" id="PTHR43895">
    <property type="entry name" value="CALCIUM/CALMODULIN-DEPENDENT PROTEIN KINASE KINASE-RELATED"/>
    <property type="match status" value="1"/>
</dbReference>
<keyword evidence="4 9" id="KW-0418">Kinase</keyword>
<keyword evidence="5 6" id="KW-0067">ATP-binding</keyword>
<dbReference type="SUPFAM" id="SSF56112">
    <property type="entry name" value="Protein kinase-like (PK-like)"/>
    <property type="match status" value="1"/>
</dbReference>
<dbReference type="SMART" id="SM00220">
    <property type="entry name" value="S_TKc"/>
    <property type="match status" value="1"/>
</dbReference>
<evidence type="ECO:0000313" key="9">
    <source>
        <dbReference type="EMBL" id="KAK8914083.1"/>
    </source>
</evidence>
<dbReference type="PANTHER" id="PTHR43895:SF65">
    <property type="entry name" value="CBL-INTERACTING PROTEIN KINASE 21"/>
    <property type="match status" value="1"/>
</dbReference>
<feature type="compositionally biased region" description="Basic and acidic residues" evidence="7">
    <location>
        <begin position="347"/>
        <end position="381"/>
    </location>
</feature>
<evidence type="ECO:0000256" key="5">
    <source>
        <dbReference type="ARBA" id="ARBA00022840"/>
    </source>
</evidence>
<keyword evidence="1" id="KW-0723">Serine/threonine-protein kinase</keyword>
<dbReference type="PROSITE" id="PS50011">
    <property type="entry name" value="PROTEIN_KINASE_DOM"/>
    <property type="match status" value="1"/>
</dbReference>
<evidence type="ECO:0000256" key="4">
    <source>
        <dbReference type="ARBA" id="ARBA00022777"/>
    </source>
</evidence>
<dbReference type="Gene3D" id="3.30.200.20">
    <property type="entry name" value="Phosphorylase Kinase, domain 1"/>
    <property type="match status" value="1"/>
</dbReference>
<dbReference type="GO" id="GO:0005524">
    <property type="term" value="F:ATP binding"/>
    <property type="evidence" value="ECO:0007669"/>
    <property type="project" value="UniProtKB-UniRule"/>
</dbReference>
<evidence type="ECO:0000256" key="6">
    <source>
        <dbReference type="PROSITE-ProRule" id="PRU10141"/>
    </source>
</evidence>
<dbReference type="InterPro" id="IPR011009">
    <property type="entry name" value="Kinase-like_dom_sf"/>
</dbReference>
<comment type="caution">
    <text evidence="9">The sequence shown here is derived from an EMBL/GenBank/DDBJ whole genome shotgun (WGS) entry which is preliminary data.</text>
</comment>
<evidence type="ECO:0000313" key="10">
    <source>
        <dbReference type="Proteomes" id="UP001418222"/>
    </source>
</evidence>
<dbReference type="Gene3D" id="1.10.510.10">
    <property type="entry name" value="Transferase(Phosphotransferase) domain 1"/>
    <property type="match status" value="1"/>
</dbReference>
<dbReference type="Proteomes" id="UP001418222">
    <property type="component" value="Unassembled WGS sequence"/>
</dbReference>
<feature type="domain" description="Protein kinase" evidence="8">
    <location>
        <begin position="194"/>
        <end position="394"/>
    </location>
</feature>
<gene>
    <name evidence="9" type="primary">CIPK21</name>
    <name evidence="9" type="ORF">KSP39_PZI023885</name>
</gene>
<keyword evidence="2" id="KW-0808">Transferase</keyword>
<proteinExistence type="predicted"/>
<keyword evidence="10" id="KW-1185">Reference proteome</keyword>
<evidence type="ECO:0000256" key="1">
    <source>
        <dbReference type="ARBA" id="ARBA00022527"/>
    </source>
</evidence>
<evidence type="ECO:0000256" key="7">
    <source>
        <dbReference type="SAM" id="MobiDB-lite"/>
    </source>
</evidence>
<protein>
    <submittedName>
        <fullName evidence="9">CBL-interacting protein kinase 21</fullName>
    </submittedName>
</protein>
<accession>A0AAP0AT99</accession>
<dbReference type="EMBL" id="JBBWWQ010000021">
    <property type="protein sequence ID" value="KAK8914083.1"/>
    <property type="molecule type" value="Genomic_DNA"/>
</dbReference>
<keyword evidence="3 6" id="KW-0547">Nucleotide-binding</keyword>
<dbReference type="GO" id="GO:0007165">
    <property type="term" value="P:signal transduction"/>
    <property type="evidence" value="ECO:0007669"/>
    <property type="project" value="TreeGrafter"/>
</dbReference>
<dbReference type="InterPro" id="IPR017441">
    <property type="entry name" value="Protein_kinase_ATP_BS"/>
</dbReference>
<feature type="region of interest" description="Disordered" evidence="7">
    <location>
        <begin position="342"/>
        <end position="394"/>
    </location>
</feature>
<evidence type="ECO:0000259" key="8">
    <source>
        <dbReference type="PROSITE" id="PS50011"/>
    </source>
</evidence>
<dbReference type="GO" id="GO:0004674">
    <property type="term" value="F:protein serine/threonine kinase activity"/>
    <property type="evidence" value="ECO:0007669"/>
    <property type="project" value="UniProtKB-KW"/>
</dbReference>
<dbReference type="InterPro" id="IPR000719">
    <property type="entry name" value="Prot_kinase_dom"/>
</dbReference>
<dbReference type="PROSITE" id="PS00107">
    <property type="entry name" value="PROTEIN_KINASE_ATP"/>
    <property type="match status" value="1"/>
</dbReference>
<dbReference type="Pfam" id="PF00069">
    <property type="entry name" value="Pkinase"/>
    <property type="match status" value="1"/>
</dbReference>
<sequence length="394" mass="44244">MGGGGSRWFAHLRSFIAATHYGGGTSRHSLKPVADNDESEKNELVGGDGYAVVVNSVLAQNVGLIDVLEVIALVLALILGVDWIEENHRRITTYLVADLNTFVPALFSVLKVGPVSKCNKTGFRGKTRDSREGEDKEKIEIADGQPSEIYFSAASREGFEHCCPDFSGRSSDPVEYFRHPTRGGRKLGMKQGKYELGRTLGEGNFAKVKLAKRVDTGEAFAVKILDRKRILDLKIHDQIKREIATLKLLKHPNVVRLHEEKKGRLPEQIGRKLFQQLIDGISYCHDRGVYHRDLKAALYRIGMPHYHKHMLDEKSNGDKVGPDGSNSLLETRMGSFLQLNFKNTHTPKGDRRDQLGETSKLRDQHREILPCENKPRARPLDENFYSPARSTPPD</sequence>
<dbReference type="AlphaFoldDB" id="A0AAP0AT99"/>
<organism evidence="9 10">
    <name type="scientific">Platanthera zijinensis</name>
    <dbReference type="NCBI Taxonomy" id="2320716"/>
    <lineage>
        <taxon>Eukaryota</taxon>
        <taxon>Viridiplantae</taxon>
        <taxon>Streptophyta</taxon>
        <taxon>Embryophyta</taxon>
        <taxon>Tracheophyta</taxon>
        <taxon>Spermatophyta</taxon>
        <taxon>Magnoliopsida</taxon>
        <taxon>Liliopsida</taxon>
        <taxon>Asparagales</taxon>
        <taxon>Orchidaceae</taxon>
        <taxon>Orchidoideae</taxon>
        <taxon>Orchideae</taxon>
        <taxon>Orchidinae</taxon>
        <taxon>Platanthera</taxon>
    </lineage>
</organism>
<evidence type="ECO:0000256" key="2">
    <source>
        <dbReference type="ARBA" id="ARBA00022679"/>
    </source>
</evidence>
<name>A0AAP0AT99_9ASPA</name>
<feature type="binding site" evidence="6">
    <location>
        <position position="223"/>
    </location>
    <ligand>
        <name>ATP</name>
        <dbReference type="ChEBI" id="CHEBI:30616"/>
    </ligand>
</feature>
<reference evidence="9 10" key="1">
    <citation type="journal article" date="2022" name="Nat. Plants">
        <title>Genomes of leafy and leafless Platanthera orchids illuminate the evolution of mycoheterotrophy.</title>
        <authorList>
            <person name="Li M.H."/>
            <person name="Liu K.W."/>
            <person name="Li Z."/>
            <person name="Lu H.C."/>
            <person name="Ye Q.L."/>
            <person name="Zhang D."/>
            <person name="Wang J.Y."/>
            <person name="Li Y.F."/>
            <person name="Zhong Z.M."/>
            <person name="Liu X."/>
            <person name="Yu X."/>
            <person name="Liu D.K."/>
            <person name="Tu X.D."/>
            <person name="Liu B."/>
            <person name="Hao Y."/>
            <person name="Liao X.Y."/>
            <person name="Jiang Y.T."/>
            <person name="Sun W.H."/>
            <person name="Chen J."/>
            <person name="Chen Y.Q."/>
            <person name="Ai Y."/>
            <person name="Zhai J.W."/>
            <person name="Wu S.S."/>
            <person name="Zhou Z."/>
            <person name="Hsiao Y.Y."/>
            <person name="Wu W.L."/>
            <person name="Chen Y.Y."/>
            <person name="Lin Y.F."/>
            <person name="Hsu J.L."/>
            <person name="Li C.Y."/>
            <person name="Wang Z.W."/>
            <person name="Zhao X."/>
            <person name="Zhong W.Y."/>
            <person name="Ma X.K."/>
            <person name="Ma L."/>
            <person name="Huang J."/>
            <person name="Chen G.Z."/>
            <person name="Huang M.Z."/>
            <person name="Huang L."/>
            <person name="Peng D.H."/>
            <person name="Luo Y.B."/>
            <person name="Zou S.Q."/>
            <person name="Chen S.P."/>
            <person name="Lan S."/>
            <person name="Tsai W.C."/>
            <person name="Van de Peer Y."/>
            <person name="Liu Z.J."/>
        </authorList>
    </citation>
    <scope>NUCLEOTIDE SEQUENCE [LARGE SCALE GENOMIC DNA]</scope>
    <source>
        <strain evidence="9">Lor287</strain>
    </source>
</reference>
<evidence type="ECO:0000256" key="3">
    <source>
        <dbReference type="ARBA" id="ARBA00022741"/>
    </source>
</evidence>